<evidence type="ECO:0000313" key="3">
    <source>
        <dbReference type="EMBL" id="GES98405.1"/>
    </source>
</evidence>
<proteinExistence type="predicted"/>
<evidence type="ECO:0000256" key="1">
    <source>
        <dbReference type="SAM" id="MobiDB-lite"/>
    </source>
</evidence>
<evidence type="ECO:0000313" key="4">
    <source>
        <dbReference type="Proteomes" id="UP000615446"/>
    </source>
</evidence>
<protein>
    <recommendedName>
        <fullName evidence="2">DUF7905 domain-containing protein</fullName>
    </recommendedName>
</protein>
<dbReference type="AlphaFoldDB" id="A0A8H3QZP2"/>
<feature type="domain" description="DUF7905" evidence="2">
    <location>
        <begin position="340"/>
        <end position="641"/>
    </location>
</feature>
<reference evidence="3" key="1">
    <citation type="submission" date="2019-10" db="EMBL/GenBank/DDBJ databases">
        <title>Conservation and host-specific expression of non-tandemly repeated heterogenous ribosome RNA gene in arbuscular mycorrhizal fungi.</title>
        <authorList>
            <person name="Maeda T."/>
            <person name="Kobayashi Y."/>
            <person name="Nakagawa T."/>
            <person name="Ezawa T."/>
            <person name="Yamaguchi K."/>
            <person name="Bino T."/>
            <person name="Nishimoto Y."/>
            <person name="Shigenobu S."/>
            <person name="Kawaguchi M."/>
        </authorList>
    </citation>
    <scope>NUCLEOTIDE SEQUENCE</scope>
    <source>
        <strain evidence="3">HR1</strain>
    </source>
</reference>
<comment type="caution">
    <text evidence="3">The sequence shown here is derived from an EMBL/GenBank/DDBJ whole genome shotgun (WGS) entry which is preliminary data.</text>
</comment>
<dbReference type="OrthoDB" id="4739136at2759"/>
<accession>A0A8H3QZP2</accession>
<organism evidence="3 4">
    <name type="scientific">Rhizophagus clarus</name>
    <dbReference type="NCBI Taxonomy" id="94130"/>
    <lineage>
        <taxon>Eukaryota</taxon>
        <taxon>Fungi</taxon>
        <taxon>Fungi incertae sedis</taxon>
        <taxon>Mucoromycota</taxon>
        <taxon>Glomeromycotina</taxon>
        <taxon>Glomeromycetes</taxon>
        <taxon>Glomerales</taxon>
        <taxon>Glomeraceae</taxon>
        <taxon>Rhizophagus</taxon>
    </lineage>
</organism>
<dbReference type="Pfam" id="PF25482">
    <property type="entry name" value="DUF7905"/>
    <property type="match status" value="1"/>
</dbReference>
<dbReference type="InterPro" id="IPR057227">
    <property type="entry name" value="DUF7905"/>
</dbReference>
<dbReference type="Proteomes" id="UP000615446">
    <property type="component" value="Unassembled WGS sequence"/>
</dbReference>
<feature type="region of interest" description="Disordered" evidence="1">
    <location>
        <begin position="147"/>
        <end position="185"/>
    </location>
</feature>
<sequence length="865" mass="101601">MISGKVCQENGYCHAATLENHVYGLFIRDPDICDFEEKEALLWKQPTAESSKEDPEELEEIQNKPVSPPDEVWMVPPRFKSIEMYIKNIEESTNTFMILNKNEGKIELWGAPEDIEEAILRLNRLNDNKLDYVNERRKIEKREWANKNQEPAWGKPEKAPTTEKEKAKLKRREERKREEEKYKKKPEKSQKFPFNVYIVFPYTDMQASNVFGEKEVSLNPVRIETKCHIWYDKPPGSKGIITIVGNTKESIEDATTRVGHMFVKTFKERRVPENGWILHALKPLNKPHMIRITDPPSNFYKPYEKLPSGAHKYKLIEPVYEGERISTVKGTRDLNKSFDVNKLNRIYETAITKLRESFLEALEAVHLFDEEIKMRIRFGRTYLVTDYDFNDEIPIEKLTSNILSKSKFATCLASEEDQLKRLFETLSKSGQEFNDFPSREFKICAMRKSSDDKEETLPQCVFDVKFEKHLVKSTSNGKNNEKYEGKIGLCNAVIRQRNILDINMMSLDNYSWKLNIQTATRLSTETKSPQGKFLNKLRVCQQGRLVYSNTNEIRVISVCEKTKWKFWWNKNYVVEITRYEFWNLSRFMKRIGIEFPLSDERPPRISYGVTLYKMSWEDHFSYNCNLKVGEAPDWHPYEIVEEEVNLLDDIKSFLKVLQNLEYKITSLVEEDKLYLRLAGIPVESTETPFFNCPEFLTNFNSQIFQFFNKEITYFSGGNNSKLYQEELLFNEYLVSENLLEFENIIKSQKSNLKVIGGVKGLEYLKLKLELSLIDDNYIVAFANSLPNSLQTLDLNICELDIIAMEVVMVGTFKFKYVIENLNEDFDQLLLQNGREYIEIIREETSDFLHTFYEPIGYQNWEENAI</sequence>
<evidence type="ECO:0000259" key="2">
    <source>
        <dbReference type="Pfam" id="PF25482"/>
    </source>
</evidence>
<name>A0A8H3QZP2_9GLOM</name>
<feature type="compositionally biased region" description="Basic and acidic residues" evidence="1">
    <location>
        <begin position="155"/>
        <end position="185"/>
    </location>
</feature>
<gene>
    <name evidence="3" type="ORF">RCL2_002495500</name>
</gene>
<dbReference type="EMBL" id="BLAL01000268">
    <property type="protein sequence ID" value="GES98405.1"/>
    <property type="molecule type" value="Genomic_DNA"/>
</dbReference>